<keyword evidence="1" id="KW-0812">Transmembrane</keyword>
<name>A0A433RYI4_9BACL</name>
<evidence type="ECO:0000313" key="5">
    <source>
        <dbReference type="Proteomes" id="UP000288623"/>
    </source>
</evidence>
<evidence type="ECO:0000313" key="4">
    <source>
        <dbReference type="EMBL" id="RUS58342.1"/>
    </source>
</evidence>
<dbReference type="Gene3D" id="2.60.40.1630">
    <property type="entry name" value="bacillus anthracis domain"/>
    <property type="match status" value="1"/>
</dbReference>
<accession>A0A433RYI4</accession>
<dbReference type="InterPro" id="IPR040680">
    <property type="entry name" value="DUF5643"/>
</dbReference>
<keyword evidence="5" id="KW-1185">Reference proteome</keyword>
<reference evidence="4 5" key="1">
    <citation type="submission" date="2014-11" db="EMBL/GenBank/DDBJ databases">
        <title>Genome sequence and analysis of novel Kurthia sp.</title>
        <authorList>
            <person name="Lawson J.N."/>
            <person name="Gonzalez J.E."/>
            <person name="Rinauldi L."/>
            <person name="Xuan Z."/>
            <person name="Firman A."/>
            <person name="Shaddox L."/>
            <person name="Trudeau A."/>
            <person name="Shah S."/>
            <person name="Reiman D."/>
        </authorList>
    </citation>
    <scope>NUCLEOTIDE SEQUENCE [LARGE SCALE GENOMIC DNA]</scope>
    <source>
        <strain evidence="4 5">3B1D</strain>
    </source>
</reference>
<dbReference type="Proteomes" id="UP000288623">
    <property type="component" value="Unassembled WGS sequence"/>
</dbReference>
<gene>
    <name evidence="4" type="ORF">QI30_01115</name>
</gene>
<dbReference type="AlphaFoldDB" id="A0A433RYI4"/>
<evidence type="ECO:0000256" key="1">
    <source>
        <dbReference type="SAM" id="Phobius"/>
    </source>
</evidence>
<evidence type="ECO:0000259" key="3">
    <source>
        <dbReference type="Pfam" id="PF18705"/>
    </source>
</evidence>
<sequence length="418" mass="47615">MKDEKRKFHIDIDDVTEVEVTKREKERVLTHVLGGKQRKRSFVMPVIITLAALLILGLSSIRLSPTFAATVAKISLFEPLVTAMMDDKGLEDIAKYHYMEEVNAEATKNGYTVKITNMIADETGFIMYYEVNGVKKDGEVMVEHFKKNGKEVEGSMWSEIVNDKKQQYEFVLNLPLTEQVQWNKVVLEADFKVNDTLIKVPFKLKNDIAKTIIYPLDKIVTIDGQKIAIKELRVSPLRAVVVTKAASTNTKKILNIDSIHLKDEHNEVWGGIQNGLSRQQDIKTGETAYVLQSNYFRNPKELNLQMGHVQAIPKDDTVIVVDFSAEKVLKQPAYVKEKFKVYKNGTIHYKGKNSSIFSADASTLSGKTVDFHSSSINHMNKKIIVKTKYNVQKIKEPVQIEIEQYQHYLQGSTTIRIY</sequence>
<proteinExistence type="predicted"/>
<dbReference type="InterPro" id="IPR025436">
    <property type="entry name" value="DUF4179"/>
</dbReference>
<feature type="transmembrane region" description="Helical" evidence="1">
    <location>
        <begin position="42"/>
        <end position="61"/>
    </location>
</feature>
<dbReference type="RefSeq" id="WP_126989108.1">
    <property type="nucleotide sequence ID" value="NZ_JTFC01000005.1"/>
</dbReference>
<evidence type="ECO:0000259" key="2">
    <source>
        <dbReference type="Pfam" id="PF13786"/>
    </source>
</evidence>
<keyword evidence="1" id="KW-1133">Transmembrane helix</keyword>
<dbReference type="EMBL" id="JTFC01000005">
    <property type="protein sequence ID" value="RUS58342.1"/>
    <property type="molecule type" value="Genomic_DNA"/>
</dbReference>
<keyword evidence="1" id="KW-0472">Membrane</keyword>
<comment type="caution">
    <text evidence="4">The sequence shown here is derived from an EMBL/GenBank/DDBJ whole genome shotgun (WGS) entry which is preliminary data.</text>
</comment>
<dbReference type="Pfam" id="PF18705">
    <property type="entry name" value="DUF5643"/>
    <property type="match status" value="1"/>
</dbReference>
<feature type="domain" description="DUF5643" evidence="3">
    <location>
        <begin position="212"/>
        <end position="322"/>
    </location>
</feature>
<organism evidence="4 5">
    <name type="scientific">Candidatus Kurthia intestinigallinarum</name>
    <dbReference type="NCBI Taxonomy" id="1562256"/>
    <lineage>
        <taxon>Bacteria</taxon>
        <taxon>Bacillati</taxon>
        <taxon>Bacillota</taxon>
        <taxon>Bacilli</taxon>
        <taxon>Bacillales</taxon>
        <taxon>Caryophanaceae</taxon>
        <taxon>Kurthia</taxon>
    </lineage>
</organism>
<evidence type="ECO:0008006" key="6">
    <source>
        <dbReference type="Google" id="ProtNLM"/>
    </source>
</evidence>
<feature type="domain" description="DUF4179" evidence="2">
    <location>
        <begin position="40"/>
        <end position="132"/>
    </location>
</feature>
<dbReference type="Pfam" id="PF13786">
    <property type="entry name" value="DUF4179"/>
    <property type="match status" value="1"/>
</dbReference>
<dbReference type="OrthoDB" id="2725974at2"/>
<protein>
    <recommendedName>
        <fullName evidence="6">DUF4179 domain-containing protein</fullName>
    </recommendedName>
</protein>